<accession>A0A388MDD1</accession>
<dbReference type="EMBL" id="BFEA01001084">
    <property type="protein sequence ID" value="GBG92570.1"/>
    <property type="molecule type" value="Genomic_DNA"/>
</dbReference>
<keyword evidence="1" id="KW-0732">Signal</keyword>
<sequence length="95" mass="10290">MKASRSLVVLFSLLQVLLMACLAVYGTSAGVESAEDDTHGFNSKAKFARDNAMPNELEATEEGRRLLMNGCAKCGGGKCCPKGWYCKYGKCVKPY</sequence>
<evidence type="ECO:0000313" key="2">
    <source>
        <dbReference type="EMBL" id="GBG92570.1"/>
    </source>
</evidence>
<organism evidence="2 3">
    <name type="scientific">Chara braunii</name>
    <name type="common">Braun's stonewort</name>
    <dbReference type="NCBI Taxonomy" id="69332"/>
    <lineage>
        <taxon>Eukaryota</taxon>
        <taxon>Viridiplantae</taxon>
        <taxon>Streptophyta</taxon>
        <taxon>Charophyceae</taxon>
        <taxon>Charales</taxon>
        <taxon>Characeae</taxon>
        <taxon>Chara</taxon>
    </lineage>
</organism>
<evidence type="ECO:0000256" key="1">
    <source>
        <dbReference type="SAM" id="SignalP"/>
    </source>
</evidence>
<dbReference type="AlphaFoldDB" id="A0A388MDD1"/>
<keyword evidence="3" id="KW-1185">Reference proteome</keyword>
<dbReference type="Proteomes" id="UP000265515">
    <property type="component" value="Unassembled WGS sequence"/>
</dbReference>
<dbReference type="PROSITE" id="PS51257">
    <property type="entry name" value="PROKAR_LIPOPROTEIN"/>
    <property type="match status" value="1"/>
</dbReference>
<feature type="signal peptide" evidence="1">
    <location>
        <begin position="1"/>
        <end position="29"/>
    </location>
</feature>
<proteinExistence type="predicted"/>
<dbReference type="Gramene" id="GBG92570">
    <property type="protein sequence ID" value="GBG92570"/>
    <property type="gene ID" value="CBR_g56043"/>
</dbReference>
<reference evidence="2 3" key="1">
    <citation type="journal article" date="2018" name="Cell">
        <title>The Chara Genome: Secondary Complexity and Implications for Plant Terrestrialization.</title>
        <authorList>
            <person name="Nishiyama T."/>
            <person name="Sakayama H."/>
            <person name="Vries J.D."/>
            <person name="Buschmann H."/>
            <person name="Saint-Marcoux D."/>
            <person name="Ullrich K.K."/>
            <person name="Haas F.B."/>
            <person name="Vanderstraeten L."/>
            <person name="Becker D."/>
            <person name="Lang D."/>
            <person name="Vosolsobe S."/>
            <person name="Rombauts S."/>
            <person name="Wilhelmsson P.K.I."/>
            <person name="Janitza P."/>
            <person name="Kern R."/>
            <person name="Heyl A."/>
            <person name="Rumpler F."/>
            <person name="Villalobos L.I.A.C."/>
            <person name="Clay J.M."/>
            <person name="Skokan R."/>
            <person name="Toyoda A."/>
            <person name="Suzuki Y."/>
            <person name="Kagoshima H."/>
            <person name="Schijlen E."/>
            <person name="Tajeshwar N."/>
            <person name="Catarino B."/>
            <person name="Hetherington A.J."/>
            <person name="Saltykova A."/>
            <person name="Bonnot C."/>
            <person name="Breuninger H."/>
            <person name="Symeonidi A."/>
            <person name="Radhakrishnan G.V."/>
            <person name="Van Nieuwerburgh F."/>
            <person name="Deforce D."/>
            <person name="Chang C."/>
            <person name="Karol K.G."/>
            <person name="Hedrich R."/>
            <person name="Ulvskov P."/>
            <person name="Glockner G."/>
            <person name="Delwiche C.F."/>
            <person name="Petrasek J."/>
            <person name="Van de Peer Y."/>
            <person name="Friml J."/>
            <person name="Beilby M."/>
            <person name="Dolan L."/>
            <person name="Kohara Y."/>
            <person name="Sugano S."/>
            <person name="Fujiyama A."/>
            <person name="Delaux P.-M."/>
            <person name="Quint M."/>
            <person name="TheiBen G."/>
            <person name="Hagemann M."/>
            <person name="Harholt J."/>
            <person name="Dunand C."/>
            <person name="Zachgo S."/>
            <person name="Langdale J."/>
            <person name="Maumus F."/>
            <person name="Straeten D.V.D."/>
            <person name="Gould S.B."/>
            <person name="Rensing S.A."/>
        </authorList>
    </citation>
    <scope>NUCLEOTIDE SEQUENCE [LARGE SCALE GENOMIC DNA]</scope>
    <source>
        <strain evidence="2 3">S276</strain>
    </source>
</reference>
<gene>
    <name evidence="2" type="ORF">CBR_g56043</name>
</gene>
<name>A0A388MDD1_CHABU</name>
<feature type="chain" id="PRO_5017190952" evidence="1">
    <location>
        <begin position="30"/>
        <end position="95"/>
    </location>
</feature>
<evidence type="ECO:0000313" key="3">
    <source>
        <dbReference type="Proteomes" id="UP000265515"/>
    </source>
</evidence>
<protein>
    <submittedName>
        <fullName evidence="2">Uncharacterized protein</fullName>
    </submittedName>
</protein>
<comment type="caution">
    <text evidence="2">The sequence shown here is derived from an EMBL/GenBank/DDBJ whole genome shotgun (WGS) entry which is preliminary data.</text>
</comment>